<evidence type="ECO:0008006" key="2">
    <source>
        <dbReference type="Google" id="ProtNLM"/>
    </source>
</evidence>
<dbReference type="EMBL" id="VSSQ01018467">
    <property type="protein sequence ID" value="MPM61668.1"/>
    <property type="molecule type" value="Genomic_DNA"/>
</dbReference>
<gene>
    <name evidence="1" type="ORF">SDC9_108528</name>
</gene>
<proteinExistence type="predicted"/>
<name>A0A645B9F2_9ZZZZ</name>
<organism evidence="1">
    <name type="scientific">bioreactor metagenome</name>
    <dbReference type="NCBI Taxonomy" id="1076179"/>
    <lineage>
        <taxon>unclassified sequences</taxon>
        <taxon>metagenomes</taxon>
        <taxon>ecological metagenomes</taxon>
    </lineage>
</organism>
<sequence>MKKLIWMLIFGAIILGAHAQKTSNFKIGVEFGQGSVEGDYSNKWNIRQDAGASLYDHGLLSSRVTYAQSDFFYFGIKPQVSLWNNRVNLYSGLRFTMFNSNLGDKNSNNFFYFRTTNPDAVEFYKISLIKEKTGYLSLPLEISYNIFHRNILTPNTTFSFYGKAGAEIGLSILNKRNVDFVSATMQSHENEVLGSVEKPNKLYGTFYGALGGQLTIGNGIQFNVEGIIPSQILTKNHSSIIEPNTFSGVQLSVQFPLSMFIKNN</sequence>
<evidence type="ECO:0000313" key="1">
    <source>
        <dbReference type="EMBL" id="MPM61668.1"/>
    </source>
</evidence>
<protein>
    <recommendedName>
        <fullName evidence="2">Outer membrane protein beta-barrel domain-containing protein</fullName>
    </recommendedName>
</protein>
<reference evidence="1" key="1">
    <citation type="submission" date="2019-08" db="EMBL/GenBank/DDBJ databases">
        <authorList>
            <person name="Kucharzyk K."/>
            <person name="Murdoch R.W."/>
            <person name="Higgins S."/>
            <person name="Loffler F."/>
        </authorList>
    </citation>
    <scope>NUCLEOTIDE SEQUENCE</scope>
</reference>
<accession>A0A645B9F2</accession>
<dbReference type="AlphaFoldDB" id="A0A645B9F2"/>
<comment type="caution">
    <text evidence="1">The sequence shown here is derived from an EMBL/GenBank/DDBJ whole genome shotgun (WGS) entry which is preliminary data.</text>
</comment>